<gene>
    <name evidence="1" type="ORF">K1T71_013256</name>
</gene>
<evidence type="ECO:0000313" key="2">
    <source>
        <dbReference type="Proteomes" id="UP000824533"/>
    </source>
</evidence>
<evidence type="ECO:0000313" key="1">
    <source>
        <dbReference type="EMBL" id="KAJ0171057.1"/>
    </source>
</evidence>
<dbReference type="EMBL" id="CM034411">
    <property type="protein sequence ID" value="KAJ0171057.1"/>
    <property type="molecule type" value="Genomic_DNA"/>
</dbReference>
<comment type="caution">
    <text evidence="1">The sequence shown here is derived from an EMBL/GenBank/DDBJ whole genome shotgun (WGS) entry which is preliminary data.</text>
</comment>
<organism evidence="1 2">
    <name type="scientific">Dendrolimus kikuchii</name>
    <dbReference type="NCBI Taxonomy" id="765133"/>
    <lineage>
        <taxon>Eukaryota</taxon>
        <taxon>Metazoa</taxon>
        <taxon>Ecdysozoa</taxon>
        <taxon>Arthropoda</taxon>
        <taxon>Hexapoda</taxon>
        <taxon>Insecta</taxon>
        <taxon>Pterygota</taxon>
        <taxon>Neoptera</taxon>
        <taxon>Endopterygota</taxon>
        <taxon>Lepidoptera</taxon>
        <taxon>Glossata</taxon>
        <taxon>Ditrysia</taxon>
        <taxon>Bombycoidea</taxon>
        <taxon>Lasiocampidae</taxon>
        <taxon>Dendrolimus</taxon>
    </lineage>
</organism>
<sequence>MQGTSLEPKFNESGPVGVDLLADTIADLKLQLNEREQEFLCNDLKITGVQEEKNENLMRIIKTISVKLGVEIKERDVVHVERVGSARRNPVASSDGTLGSNSANLMTSRPRSIAVRFARRATHDQWLHASRVPGCSAPQTTIDTFSIAPGKRECA</sequence>
<reference evidence="1 2" key="1">
    <citation type="journal article" date="2021" name="Front. Genet.">
        <title>Chromosome-Level Genome Assembly Reveals Significant Gene Expansion in the Toll and IMD Signaling Pathways of Dendrolimus kikuchii.</title>
        <authorList>
            <person name="Zhou J."/>
            <person name="Wu P."/>
            <person name="Xiong Z."/>
            <person name="Liu N."/>
            <person name="Zhao N."/>
            <person name="Ji M."/>
            <person name="Qiu Y."/>
            <person name="Yang B."/>
        </authorList>
    </citation>
    <scope>NUCLEOTIDE SEQUENCE [LARGE SCALE GENOMIC DNA]</scope>
    <source>
        <strain evidence="1">Ann1</strain>
    </source>
</reference>
<keyword evidence="2" id="KW-1185">Reference proteome</keyword>
<name>A0ACC1CHV5_9NEOP</name>
<proteinExistence type="predicted"/>
<accession>A0ACC1CHV5</accession>
<protein>
    <submittedName>
        <fullName evidence="1">Uncharacterized protein</fullName>
    </submittedName>
</protein>
<dbReference type="Proteomes" id="UP000824533">
    <property type="component" value="Linkage Group LG25"/>
</dbReference>